<name>A0A8J3IJJ4_9CHLR</name>
<sequence length="162" mass="18100">MDQKKSYRRFIVGCRRLLLAALFMGLLSLGCAAVSGDLFEKFLMVNQPLHAQDAAFRAVLYLLVGFVNLAWLQRAQWRPWPLVAFSSIMCAVGLVVGWLNLVQFIAVNNQGFGYVIAAIGSLAVAFLCLLKCSGLIAKIRSQYFLWKHQDLIREMIDEAGLS</sequence>
<protein>
    <submittedName>
        <fullName evidence="2">Uncharacterized protein</fullName>
    </submittedName>
</protein>
<accession>A0A8J3IJJ4</accession>
<feature type="transmembrane region" description="Helical" evidence="1">
    <location>
        <begin position="111"/>
        <end position="130"/>
    </location>
</feature>
<dbReference type="Proteomes" id="UP000597444">
    <property type="component" value="Unassembled WGS sequence"/>
</dbReference>
<organism evidence="2 3">
    <name type="scientific">Reticulibacter mediterranei</name>
    <dbReference type="NCBI Taxonomy" id="2778369"/>
    <lineage>
        <taxon>Bacteria</taxon>
        <taxon>Bacillati</taxon>
        <taxon>Chloroflexota</taxon>
        <taxon>Ktedonobacteria</taxon>
        <taxon>Ktedonobacterales</taxon>
        <taxon>Reticulibacteraceae</taxon>
        <taxon>Reticulibacter</taxon>
    </lineage>
</organism>
<keyword evidence="1" id="KW-0812">Transmembrane</keyword>
<proteinExistence type="predicted"/>
<keyword evidence="1" id="KW-0472">Membrane</keyword>
<feature type="transmembrane region" description="Helical" evidence="1">
    <location>
        <begin position="56"/>
        <end position="72"/>
    </location>
</feature>
<dbReference type="PROSITE" id="PS51257">
    <property type="entry name" value="PROKAR_LIPOPROTEIN"/>
    <property type="match status" value="1"/>
</dbReference>
<dbReference type="EMBL" id="BNJK01000001">
    <property type="protein sequence ID" value="GHO93628.1"/>
    <property type="molecule type" value="Genomic_DNA"/>
</dbReference>
<evidence type="ECO:0000256" key="1">
    <source>
        <dbReference type="SAM" id="Phobius"/>
    </source>
</evidence>
<gene>
    <name evidence="2" type="ORF">KSF_036760</name>
</gene>
<reference evidence="2" key="1">
    <citation type="submission" date="2020-10" db="EMBL/GenBank/DDBJ databases">
        <title>Taxonomic study of unclassified bacteria belonging to the class Ktedonobacteria.</title>
        <authorList>
            <person name="Yabe S."/>
            <person name="Wang C.M."/>
            <person name="Zheng Y."/>
            <person name="Sakai Y."/>
            <person name="Cavaletti L."/>
            <person name="Monciardini P."/>
            <person name="Donadio S."/>
        </authorList>
    </citation>
    <scope>NUCLEOTIDE SEQUENCE</scope>
    <source>
        <strain evidence="2">ID150040</strain>
    </source>
</reference>
<dbReference type="AlphaFoldDB" id="A0A8J3IJJ4"/>
<dbReference type="RefSeq" id="WP_220204404.1">
    <property type="nucleotide sequence ID" value="NZ_BNJK01000001.1"/>
</dbReference>
<keyword evidence="1" id="KW-1133">Transmembrane helix</keyword>
<evidence type="ECO:0000313" key="2">
    <source>
        <dbReference type="EMBL" id="GHO93628.1"/>
    </source>
</evidence>
<keyword evidence="3" id="KW-1185">Reference proteome</keyword>
<comment type="caution">
    <text evidence="2">The sequence shown here is derived from an EMBL/GenBank/DDBJ whole genome shotgun (WGS) entry which is preliminary data.</text>
</comment>
<feature type="transmembrane region" description="Helical" evidence="1">
    <location>
        <begin position="79"/>
        <end position="99"/>
    </location>
</feature>
<evidence type="ECO:0000313" key="3">
    <source>
        <dbReference type="Proteomes" id="UP000597444"/>
    </source>
</evidence>